<comment type="caution">
    <text evidence="5">The sequence shown here is derived from an EMBL/GenBank/DDBJ whole genome shotgun (WGS) entry which is preliminary data.</text>
</comment>
<dbReference type="OrthoDB" id="341421at2759"/>
<name>A0A9W6TYS3_9STRA</name>
<sequence length="422" mass="48348">MAPTPAAEQRFLQWLQAHGATFPKLQWPATTPGGLRGAVARERIAPGEPMLCVPRRLLISEALCWQDAQLGPVFRANRDVFSRDDPVLALFLVRELLLGERSFFQPYLAVLPFPESVQDWTPHELRELHDQRLVDAAARRSSEIAVYYRRVMDRLQSKYPGEFPDQLYTFERFKFAWKTIQARTFGRRLPWTALVPFADCLNHTNVATKYDFDVNDNGLFRLYPSASTSFEKGSEVFNSYGRRSNFQLLLDYGFALTNNEWDYVDVDIGKDHPGPRGRRLRFVKRVIRIDEQSSLDELFPPSFLAALADPLPDEEKSEAAADLAELTALCDALKWLRGILVETIAEWGTAESDEQLLQDEGISDRLRAAITYRSSRRQIVLKVLDQLDAKREATKRKIESRPRSLEEEVANKLETLSVKNNN</sequence>
<gene>
    <name evidence="5" type="ORF">Plil01_000863500</name>
</gene>
<dbReference type="GO" id="GO:0032259">
    <property type="term" value="P:methylation"/>
    <property type="evidence" value="ECO:0007669"/>
    <property type="project" value="UniProtKB-KW"/>
</dbReference>
<dbReference type="AlphaFoldDB" id="A0A9W6TYS3"/>
<dbReference type="Gene3D" id="3.90.1410.10">
    <property type="entry name" value="set domain protein methyltransferase, domain 1"/>
    <property type="match status" value="1"/>
</dbReference>
<dbReference type="CDD" id="cd10527">
    <property type="entry name" value="SET_LSMT"/>
    <property type="match status" value="1"/>
</dbReference>
<keyword evidence="3" id="KW-0949">S-adenosyl-L-methionine</keyword>
<organism evidence="5 6">
    <name type="scientific">Phytophthora lilii</name>
    <dbReference type="NCBI Taxonomy" id="2077276"/>
    <lineage>
        <taxon>Eukaryota</taxon>
        <taxon>Sar</taxon>
        <taxon>Stramenopiles</taxon>
        <taxon>Oomycota</taxon>
        <taxon>Peronosporomycetes</taxon>
        <taxon>Peronosporales</taxon>
        <taxon>Peronosporaceae</taxon>
        <taxon>Phytophthora</taxon>
    </lineage>
</organism>
<proteinExistence type="predicted"/>
<dbReference type="SUPFAM" id="SSF82199">
    <property type="entry name" value="SET domain"/>
    <property type="match status" value="1"/>
</dbReference>
<protein>
    <submittedName>
        <fullName evidence="5">Unnamed protein product</fullName>
    </submittedName>
</protein>
<evidence type="ECO:0000256" key="2">
    <source>
        <dbReference type="ARBA" id="ARBA00022679"/>
    </source>
</evidence>
<reference evidence="5" key="1">
    <citation type="submission" date="2023-04" db="EMBL/GenBank/DDBJ databases">
        <title>Phytophthora lilii NBRC 32176.</title>
        <authorList>
            <person name="Ichikawa N."/>
            <person name="Sato H."/>
            <person name="Tonouchi N."/>
        </authorList>
    </citation>
    <scope>NUCLEOTIDE SEQUENCE</scope>
    <source>
        <strain evidence="5">NBRC 32176</strain>
    </source>
</reference>
<dbReference type="Proteomes" id="UP001165083">
    <property type="component" value="Unassembled WGS sequence"/>
</dbReference>
<keyword evidence="2" id="KW-0808">Transferase</keyword>
<evidence type="ECO:0000313" key="6">
    <source>
        <dbReference type="Proteomes" id="UP001165083"/>
    </source>
</evidence>
<dbReference type="GO" id="GO:0016279">
    <property type="term" value="F:protein-lysine N-methyltransferase activity"/>
    <property type="evidence" value="ECO:0007669"/>
    <property type="project" value="TreeGrafter"/>
</dbReference>
<dbReference type="InterPro" id="IPR050600">
    <property type="entry name" value="SETD3_SETD6_MTase"/>
</dbReference>
<dbReference type="InterPro" id="IPR001214">
    <property type="entry name" value="SET_dom"/>
</dbReference>
<evidence type="ECO:0000259" key="4">
    <source>
        <dbReference type="PROSITE" id="PS50280"/>
    </source>
</evidence>
<dbReference type="PANTHER" id="PTHR13271">
    <property type="entry name" value="UNCHARACTERIZED PUTATIVE METHYLTRANSFERASE"/>
    <property type="match status" value="1"/>
</dbReference>
<evidence type="ECO:0000256" key="1">
    <source>
        <dbReference type="ARBA" id="ARBA00022603"/>
    </source>
</evidence>
<evidence type="ECO:0000313" key="5">
    <source>
        <dbReference type="EMBL" id="GMF21804.1"/>
    </source>
</evidence>
<evidence type="ECO:0000256" key="3">
    <source>
        <dbReference type="ARBA" id="ARBA00022691"/>
    </source>
</evidence>
<dbReference type="SUPFAM" id="SSF81822">
    <property type="entry name" value="RuBisCo LSMT C-terminal, substrate-binding domain"/>
    <property type="match status" value="1"/>
</dbReference>
<keyword evidence="1" id="KW-0489">Methyltransferase</keyword>
<dbReference type="Gene3D" id="3.90.1420.10">
    <property type="entry name" value="Rubisco LSMT, substrate-binding domain"/>
    <property type="match status" value="1"/>
</dbReference>
<dbReference type="EMBL" id="BSXW01000418">
    <property type="protein sequence ID" value="GMF21804.1"/>
    <property type="molecule type" value="Genomic_DNA"/>
</dbReference>
<accession>A0A9W6TYS3</accession>
<dbReference type="PANTHER" id="PTHR13271:SF137">
    <property type="entry name" value="SET DOMAIN-CONTAINING PROTEIN"/>
    <property type="match status" value="1"/>
</dbReference>
<dbReference type="InterPro" id="IPR036464">
    <property type="entry name" value="Rubisco_LSMT_subst-bd_sf"/>
</dbReference>
<dbReference type="InterPro" id="IPR046341">
    <property type="entry name" value="SET_dom_sf"/>
</dbReference>
<dbReference type="PROSITE" id="PS50280">
    <property type="entry name" value="SET"/>
    <property type="match status" value="1"/>
</dbReference>
<feature type="domain" description="SET" evidence="4">
    <location>
        <begin position="23"/>
        <end position="241"/>
    </location>
</feature>
<keyword evidence="6" id="KW-1185">Reference proteome</keyword>